<evidence type="ECO:0000313" key="2">
    <source>
        <dbReference type="EMBL" id="KAK7507857.1"/>
    </source>
</evidence>
<comment type="caution">
    <text evidence="2">The sequence shown here is derived from an EMBL/GenBank/DDBJ whole genome shotgun (WGS) entry which is preliminary data.</text>
</comment>
<gene>
    <name evidence="2" type="ORF">BaRGS_00000822</name>
</gene>
<protein>
    <submittedName>
        <fullName evidence="2">Uncharacterized protein</fullName>
    </submittedName>
</protein>
<dbReference type="Proteomes" id="UP001519460">
    <property type="component" value="Unassembled WGS sequence"/>
</dbReference>
<reference evidence="2 3" key="1">
    <citation type="journal article" date="2023" name="Sci. Data">
        <title>Genome assembly of the Korean intertidal mud-creeper Batillaria attramentaria.</title>
        <authorList>
            <person name="Patra A.K."/>
            <person name="Ho P.T."/>
            <person name="Jun S."/>
            <person name="Lee S.J."/>
            <person name="Kim Y."/>
            <person name="Won Y.J."/>
        </authorList>
    </citation>
    <scope>NUCLEOTIDE SEQUENCE [LARGE SCALE GENOMIC DNA]</scope>
    <source>
        <strain evidence="2">Wonlab-2016</strain>
    </source>
</reference>
<dbReference type="AlphaFoldDB" id="A0ABD0M811"/>
<feature type="compositionally biased region" description="Polar residues" evidence="1">
    <location>
        <begin position="52"/>
        <end position="67"/>
    </location>
</feature>
<name>A0ABD0M811_9CAEN</name>
<proteinExistence type="predicted"/>
<organism evidence="2 3">
    <name type="scientific">Batillaria attramentaria</name>
    <dbReference type="NCBI Taxonomy" id="370345"/>
    <lineage>
        <taxon>Eukaryota</taxon>
        <taxon>Metazoa</taxon>
        <taxon>Spiralia</taxon>
        <taxon>Lophotrochozoa</taxon>
        <taxon>Mollusca</taxon>
        <taxon>Gastropoda</taxon>
        <taxon>Caenogastropoda</taxon>
        <taxon>Sorbeoconcha</taxon>
        <taxon>Cerithioidea</taxon>
        <taxon>Batillariidae</taxon>
        <taxon>Batillaria</taxon>
    </lineage>
</organism>
<evidence type="ECO:0000313" key="3">
    <source>
        <dbReference type="Proteomes" id="UP001519460"/>
    </source>
</evidence>
<feature type="region of interest" description="Disordered" evidence="1">
    <location>
        <begin position="1"/>
        <end position="74"/>
    </location>
</feature>
<feature type="compositionally biased region" description="Basic and acidic residues" evidence="1">
    <location>
        <begin position="9"/>
        <end position="30"/>
    </location>
</feature>
<evidence type="ECO:0000256" key="1">
    <source>
        <dbReference type="SAM" id="MobiDB-lite"/>
    </source>
</evidence>
<accession>A0ABD0M811</accession>
<keyword evidence="3" id="KW-1185">Reference proteome</keyword>
<sequence length="74" mass="8138">MNRRGGTRARIDFRDIQHPVDRAGVPRDLPHPPTSGDTPTLHPSCPVHTYQPHHSQPSFLTASSTDAAHSPESH</sequence>
<dbReference type="EMBL" id="JACVVK020000003">
    <property type="protein sequence ID" value="KAK7507857.1"/>
    <property type="molecule type" value="Genomic_DNA"/>
</dbReference>